<evidence type="ECO:0000259" key="5">
    <source>
        <dbReference type="PROSITE" id="PS50977"/>
    </source>
</evidence>
<evidence type="ECO:0000313" key="7">
    <source>
        <dbReference type="Proteomes" id="UP000178379"/>
    </source>
</evidence>
<feature type="DNA-binding region" description="H-T-H motif" evidence="4">
    <location>
        <begin position="36"/>
        <end position="55"/>
    </location>
</feature>
<dbReference type="AlphaFoldDB" id="A0A1F6SX20"/>
<dbReference type="GO" id="GO:0000976">
    <property type="term" value="F:transcription cis-regulatory region binding"/>
    <property type="evidence" value="ECO:0007669"/>
    <property type="project" value="TreeGrafter"/>
</dbReference>
<dbReference type="PANTHER" id="PTHR30055:SF234">
    <property type="entry name" value="HTH-TYPE TRANSCRIPTIONAL REGULATOR BETI"/>
    <property type="match status" value="1"/>
</dbReference>
<organism evidence="6 7">
    <name type="scientific">Candidatus Muproteobacteria bacterium RBG_16_62_13</name>
    <dbReference type="NCBI Taxonomy" id="1817756"/>
    <lineage>
        <taxon>Bacteria</taxon>
        <taxon>Pseudomonadati</taxon>
        <taxon>Pseudomonadota</taxon>
        <taxon>Candidatus Muproteobacteria</taxon>
    </lineage>
</organism>
<dbReference type="SUPFAM" id="SSF46689">
    <property type="entry name" value="Homeodomain-like"/>
    <property type="match status" value="1"/>
</dbReference>
<evidence type="ECO:0000256" key="2">
    <source>
        <dbReference type="ARBA" id="ARBA00023125"/>
    </source>
</evidence>
<dbReference type="PANTHER" id="PTHR30055">
    <property type="entry name" value="HTH-TYPE TRANSCRIPTIONAL REGULATOR RUTR"/>
    <property type="match status" value="1"/>
</dbReference>
<accession>A0A1F6SX20</accession>
<dbReference type="InterPro" id="IPR050109">
    <property type="entry name" value="HTH-type_TetR-like_transc_reg"/>
</dbReference>
<evidence type="ECO:0000256" key="3">
    <source>
        <dbReference type="ARBA" id="ARBA00023163"/>
    </source>
</evidence>
<evidence type="ECO:0000313" key="6">
    <source>
        <dbReference type="EMBL" id="OGI37275.1"/>
    </source>
</evidence>
<protein>
    <submittedName>
        <fullName evidence="6">TetR family transcriptional regulator</fullName>
    </submittedName>
</protein>
<dbReference type="GO" id="GO:0003700">
    <property type="term" value="F:DNA-binding transcription factor activity"/>
    <property type="evidence" value="ECO:0007669"/>
    <property type="project" value="TreeGrafter"/>
</dbReference>
<dbReference type="Gene3D" id="1.10.357.10">
    <property type="entry name" value="Tetracycline Repressor, domain 2"/>
    <property type="match status" value="1"/>
</dbReference>
<dbReference type="PRINTS" id="PR00455">
    <property type="entry name" value="HTHTETR"/>
</dbReference>
<proteinExistence type="predicted"/>
<keyword evidence="1" id="KW-0805">Transcription regulation</keyword>
<keyword evidence="3" id="KW-0804">Transcription</keyword>
<dbReference type="Pfam" id="PF00440">
    <property type="entry name" value="TetR_N"/>
    <property type="match status" value="1"/>
</dbReference>
<dbReference type="STRING" id="1817756.A2140_04745"/>
<dbReference type="Proteomes" id="UP000178379">
    <property type="component" value="Unassembled WGS sequence"/>
</dbReference>
<dbReference type="EMBL" id="MFSQ01000150">
    <property type="protein sequence ID" value="OGI37275.1"/>
    <property type="molecule type" value="Genomic_DNA"/>
</dbReference>
<dbReference type="SUPFAM" id="SSF48498">
    <property type="entry name" value="Tetracyclin repressor-like, C-terminal domain"/>
    <property type="match status" value="1"/>
</dbReference>
<dbReference type="InterPro" id="IPR009057">
    <property type="entry name" value="Homeodomain-like_sf"/>
</dbReference>
<dbReference type="PROSITE" id="PS50977">
    <property type="entry name" value="HTH_TETR_2"/>
    <property type="match status" value="1"/>
</dbReference>
<comment type="caution">
    <text evidence="6">The sequence shown here is derived from an EMBL/GenBank/DDBJ whole genome shotgun (WGS) entry which is preliminary data.</text>
</comment>
<evidence type="ECO:0000256" key="1">
    <source>
        <dbReference type="ARBA" id="ARBA00023015"/>
    </source>
</evidence>
<gene>
    <name evidence="6" type="ORF">A2140_04745</name>
</gene>
<dbReference type="Gene3D" id="1.10.10.60">
    <property type="entry name" value="Homeodomain-like"/>
    <property type="match status" value="1"/>
</dbReference>
<reference evidence="6 7" key="1">
    <citation type="journal article" date="2016" name="Nat. Commun.">
        <title>Thousands of microbial genomes shed light on interconnected biogeochemical processes in an aquifer system.</title>
        <authorList>
            <person name="Anantharaman K."/>
            <person name="Brown C.T."/>
            <person name="Hug L.A."/>
            <person name="Sharon I."/>
            <person name="Castelle C.J."/>
            <person name="Probst A.J."/>
            <person name="Thomas B.C."/>
            <person name="Singh A."/>
            <person name="Wilkins M.J."/>
            <person name="Karaoz U."/>
            <person name="Brodie E.L."/>
            <person name="Williams K.H."/>
            <person name="Hubbard S.S."/>
            <person name="Banfield J.F."/>
        </authorList>
    </citation>
    <scope>NUCLEOTIDE SEQUENCE [LARGE SCALE GENOMIC DNA]</scope>
</reference>
<sequence length="216" mass="24045">MCASLAEHVSQRSETAERILLAAADLFAERGYEAVSMNDIARQAGVSKANVFHHHTSKNDLYLAVVRRACTHSRERLTGLGSPQGALSERFHTFARGMLGDMLEQAQVTRIILRELLLDGEQRGPELAERVFGDNFAMLVAVLREGQKQGALRRDLDPAMAATLLIGANVFFFEARDVLRHFRDVSFADKPEAYSRMLADILLKGILAQPDNTQHE</sequence>
<name>A0A1F6SX20_9PROT</name>
<dbReference type="InterPro" id="IPR036271">
    <property type="entry name" value="Tet_transcr_reg_TetR-rel_C_sf"/>
</dbReference>
<evidence type="ECO:0000256" key="4">
    <source>
        <dbReference type="PROSITE-ProRule" id="PRU00335"/>
    </source>
</evidence>
<dbReference type="InterPro" id="IPR001647">
    <property type="entry name" value="HTH_TetR"/>
</dbReference>
<keyword evidence="2 4" id="KW-0238">DNA-binding</keyword>
<feature type="domain" description="HTH tetR-type" evidence="5">
    <location>
        <begin position="13"/>
        <end position="73"/>
    </location>
</feature>